<dbReference type="EMBL" id="CP012700">
    <property type="protein sequence ID" value="ALH81592.1"/>
    <property type="molecule type" value="Genomic_DNA"/>
</dbReference>
<dbReference type="OrthoDB" id="5522469at2"/>
<dbReference type="RefSeq" id="WP_054588756.1">
    <property type="nucleotide sequence ID" value="NZ_CP012700.1"/>
</dbReference>
<dbReference type="PROSITE" id="PS51819">
    <property type="entry name" value="VOC"/>
    <property type="match status" value="1"/>
</dbReference>
<gene>
    <name evidence="2" type="ORF">AN936_14905</name>
</gene>
<proteinExistence type="predicted"/>
<dbReference type="Pfam" id="PF18029">
    <property type="entry name" value="Glyoxalase_6"/>
    <property type="match status" value="1"/>
</dbReference>
<feature type="domain" description="VOC" evidence="1">
    <location>
        <begin position="1"/>
        <end position="125"/>
    </location>
</feature>
<dbReference type="InterPro" id="IPR029068">
    <property type="entry name" value="Glyas_Bleomycin-R_OHBP_Dase"/>
</dbReference>
<dbReference type="KEGG" id="smag:AN936_14905"/>
<evidence type="ECO:0000313" key="3">
    <source>
        <dbReference type="Proteomes" id="UP000058074"/>
    </source>
</evidence>
<organism evidence="2 3">
    <name type="scientific">Sphingopyxis macrogoltabida</name>
    <name type="common">Sphingomonas macrogoltabidus</name>
    <dbReference type="NCBI Taxonomy" id="33050"/>
    <lineage>
        <taxon>Bacteria</taxon>
        <taxon>Pseudomonadati</taxon>
        <taxon>Pseudomonadota</taxon>
        <taxon>Alphaproteobacteria</taxon>
        <taxon>Sphingomonadales</taxon>
        <taxon>Sphingomonadaceae</taxon>
        <taxon>Sphingopyxis</taxon>
    </lineage>
</organism>
<dbReference type="SUPFAM" id="SSF54593">
    <property type="entry name" value="Glyoxalase/Bleomycin resistance protein/Dihydroxybiphenyl dioxygenase"/>
    <property type="match status" value="1"/>
</dbReference>
<sequence length="135" mass="14348">MPGLLINIDVPDVIAGERFYTAALGLTVGRRLGSDIVELTGCDAPIYLIAKPAGTAIGPAGGDFRRYHRHWSPVHLDFTVDNLDSAIARALDAGATQEGETIDLPYGRQATFADPFGHGFCLIEFNAAGYDAIAT</sequence>
<dbReference type="PATRIC" id="fig|33050.5.peg.3092"/>
<dbReference type="AlphaFoldDB" id="A0A0N9V1R8"/>
<dbReference type="InterPro" id="IPR041581">
    <property type="entry name" value="Glyoxalase_6"/>
</dbReference>
<protein>
    <submittedName>
        <fullName evidence="2">Glyoxalase</fullName>
    </submittedName>
</protein>
<evidence type="ECO:0000259" key="1">
    <source>
        <dbReference type="PROSITE" id="PS51819"/>
    </source>
</evidence>
<dbReference type="Gene3D" id="3.10.180.10">
    <property type="entry name" value="2,3-Dihydroxybiphenyl 1,2-Dioxygenase, domain 1"/>
    <property type="match status" value="1"/>
</dbReference>
<dbReference type="Proteomes" id="UP000058074">
    <property type="component" value="Chromosome"/>
</dbReference>
<name>A0A0N9V1R8_SPHMC</name>
<dbReference type="InterPro" id="IPR037523">
    <property type="entry name" value="VOC_core"/>
</dbReference>
<accession>A0A0N9V1R8</accession>
<reference evidence="2 3" key="1">
    <citation type="journal article" date="2015" name="Genome Announc.">
        <title>Complete Genome Sequence of Polypropylene Glycol- and Polyethylene Glycol-Degrading Sphingopyxis macrogoltabida Strain EY-1.</title>
        <authorList>
            <person name="Ohtsubo Y."/>
            <person name="Nagata Y."/>
            <person name="Numata M."/>
            <person name="Tsuchikane K."/>
            <person name="Hosoyama A."/>
            <person name="Yamazoe A."/>
            <person name="Tsuda M."/>
            <person name="Fujita N."/>
            <person name="Kawai F."/>
        </authorList>
    </citation>
    <scope>NUCLEOTIDE SEQUENCE [LARGE SCALE GENOMIC DNA]</scope>
    <source>
        <strain evidence="2 3">EY-1</strain>
    </source>
</reference>
<evidence type="ECO:0000313" key="2">
    <source>
        <dbReference type="EMBL" id="ALH81592.1"/>
    </source>
</evidence>